<name>A0A2T0QA78_9ACTN</name>
<dbReference type="RefSeq" id="WP_245930009.1">
    <property type="nucleotide sequence ID" value="NZ_PVZC01000002.1"/>
</dbReference>
<comment type="caution">
    <text evidence="1">The sequence shown here is derived from an EMBL/GenBank/DDBJ whole genome shotgun (WGS) entry which is preliminary data.</text>
</comment>
<reference evidence="1 2" key="1">
    <citation type="submission" date="2018-03" db="EMBL/GenBank/DDBJ databases">
        <title>Genomic Encyclopedia of Archaeal and Bacterial Type Strains, Phase II (KMG-II): from individual species to whole genera.</title>
        <authorList>
            <person name="Goeker M."/>
        </authorList>
    </citation>
    <scope>NUCLEOTIDE SEQUENCE [LARGE SCALE GENOMIC DNA]</scope>
    <source>
        <strain evidence="1 2">DSM 45601</strain>
    </source>
</reference>
<accession>A0A2T0QA78</accession>
<dbReference type="Pfam" id="PF13707">
    <property type="entry name" value="RloB"/>
    <property type="match status" value="1"/>
</dbReference>
<dbReference type="Proteomes" id="UP000237846">
    <property type="component" value="Unassembled WGS sequence"/>
</dbReference>
<evidence type="ECO:0000313" key="1">
    <source>
        <dbReference type="EMBL" id="PRY00816.1"/>
    </source>
</evidence>
<gene>
    <name evidence="1" type="ORF">CLV72_102448</name>
</gene>
<dbReference type="EMBL" id="PVZC01000002">
    <property type="protein sequence ID" value="PRY00816.1"/>
    <property type="molecule type" value="Genomic_DNA"/>
</dbReference>
<proteinExistence type="predicted"/>
<dbReference type="InterPro" id="IPR025591">
    <property type="entry name" value="RloB"/>
</dbReference>
<sequence length="222" mass="25119">MSPRRGKPSLRRKVGTREARPRLLIACEGTVTECQYIEGLKRYLQSQLVELRDCRTLGIGCDPLNVVKAAIDERNKEARKADARGDANLRFDEVWCLVDVDEHTTLLPALETAKRNGIKVVVSNPSFELWLLYHFQDYLSAVSRDHLAKNKLPKRIPGYDKHLPDDFPFAAHEAARQRAQRACPEHTEANRNGPNPSTNVWLVVDAVSDTGKRGREVKRARG</sequence>
<evidence type="ECO:0000313" key="2">
    <source>
        <dbReference type="Proteomes" id="UP000237846"/>
    </source>
</evidence>
<protein>
    <submittedName>
        <fullName evidence="1">RloB-like protein</fullName>
    </submittedName>
</protein>
<keyword evidence="2" id="KW-1185">Reference proteome</keyword>
<organism evidence="1 2">
    <name type="scientific">Allonocardiopsis opalescens</name>
    <dbReference type="NCBI Taxonomy" id="1144618"/>
    <lineage>
        <taxon>Bacteria</taxon>
        <taxon>Bacillati</taxon>
        <taxon>Actinomycetota</taxon>
        <taxon>Actinomycetes</taxon>
        <taxon>Streptosporangiales</taxon>
        <taxon>Allonocardiopsis</taxon>
    </lineage>
</organism>
<dbReference type="AlphaFoldDB" id="A0A2T0QA78"/>